<evidence type="ECO:0000313" key="1">
    <source>
        <dbReference type="EMBL" id="KZO95914.1"/>
    </source>
</evidence>
<dbReference type="Proteomes" id="UP000076738">
    <property type="component" value="Unassembled WGS sequence"/>
</dbReference>
<proteinExistence type="predicted"/>
<dbReference type="EMBL" id="KV417286">
    <property type="protein sequence ID" value="KZO95914.1"/>
    <property type="molecule type" value="Genomic_DNA"/>
</dbReference>
<gene>
    <name evidence="1" type="ORF">CALVIDRAFT_141751</name>
</gene>
<dbReference type="AlphaFoldDB" id="A0A167LQ32"/>
<organism evidence="1 2">
    <name type="scientific">Calocera viscosa (strain TUFC12733)</name>
    <dbReference type="NCBI Taxonomy" id="1330018"/>
    <lineage>
        <taxon>Eukaryota</taxon>
        <taxon>Fungi</taxon>
        <taxon>Dikarya</taxon>
        <taxon>Basidiomycota</taxon>
        <taxon>Agaricomycotina</taxon>
        <taxon>Dacrymycetes</taxon>
        <taxon>Dacrymycetales</taxon>
        <taxon>Dacrymycetaceae</taxon>
        <taxon>Calocera</taxon>
    </lineage>
</organism>
<sequence length="94" mass="10558">MALPLLCIIAIVFSSRFLFHLQIIWWIETATPNRVDFVVLAPASSVAHSSCTVLQSHLPPPLSPFLSPFSRNKSMRRAGVLLYEIHQSMCSPCY</sequence>
<evidence type="ECO:0000313" key="2">
    <source>
        <dbReference type="Proteomes" id="UP000076738"/>
    </source>
</evidence>
<name>A0A167LQ32_CALVF</name>
<accession>A0A167LQ32</accession>
<protein>
    <submittedName>
        <fullName evidence="1">Uncharacterized protein</fullName>
    </submittedName>
</protein>
<keyword evidence="2" id="KW-1185">Reference proteome</keyword>
<reference evidence="1 2" key="1">
    <citation type="journal article" date="2016" name="Mol. Biol. Evol.">
        <title>Comparative Genomics of Early-Diverging Mushroom-Forming Fungi Provides Insights into the Origins of Lignocellulose Decay Capabilities.</title>
        <authorList>
            <person name="Nagy L.G."/>
            <person name="Riley R."/>
            <person name="Tritt A."/>
            <person name="Adam C."/>
            <person name="Daum C."/>
            <person name="Floudas D."/>
            <person name="Sun H."/>
            <person name="Yadav J.S."/>
            <person name="Pangilinan J."/>
            <person name="Larsson K.H."/>
            <person name="Matsuura K."/>
            <person name="Barry K."/>
            <person name="Labutti K."/>
            <person name="Kuo R."/>
            <person name="Ohm R.A."/>
            <person name="Bhattacharya S.S."/>
            <person name="Shirouzu T."/>
            <person name="Yoshinaga Y."/>
            <person name="Martin F.M."/>
            <person name="Grigoriev I.V."/>
            <person name="Hibbett D.S."/>
        </authorList>
    </citation>
    <scope>NUCLEOTIDE SEQUENCE [LARGE SCALE GENOMIC DNA]</scope>
    <source>
        <strain evidence="1 2">TUFC12733</strain>
    </source>
</reference>